<comment type="caution">
    <text evidence="2">The sequence shown here is derived from an EMBL/GenBank/DDBJ whole genome shotgun (WGS) entry which is preliminary data.</text>
</comment>
<dbReference type="AlphaFoldDB" id="A0A8S4SLI1"/>
<feature type="region of interest" description="Disordered" evidence="1">
    <location>
        <begin position="18"/>
        <end position="40"/>
    </location>
</feature>
<proteinExistence type="predicted"/>
<name>A0A8S4SLI1_9NEOP</name>
<accession>A0A8S4SLI1</accession>
<evidence type="ECO:0000256" key="1">
    <source>
        <dbReference type="SAM" id="MobiDB-lite"/>
    </source>
</evidence>
<protein>
    <submittedName>
        <fullName evidence="2">Jg11854 protein</fullName>
    </submittedName>
</protein>
<reference evidence="2" key="1">
    <citation type="submission" date="2022-03" db="EMBL/GenBank/DDBJ databases">
        <authorList>
            <person name="Lindestad O."/>
        </authorList>
    </citation>
    <scope>NUCLEOTIDE SEQUENCE</scope>
</reference>
<gene>
    <name evidence="2" type="primary">jg11854</name>
    <name evidence="2" type="ORF">PAEG_LOCUS26081</name>
</gene>
<dbReference type="Proteomes" id="UP000838756">
    <property type="component" value="Unassembled WGS sequence"/>
</dbReference>
<organism evidence="2 3">
    <name type="scientific">Pararge aegeria aegeria</name>
    <dbReference type="NCBI Taxonomy" id="348720"/>
    <lineage>
        <taxon>Eukaryota</taxon>
        <taxon>Metazoa</taxon>
        <taxon>Ecdysozoa</taxon>
        <taxon>Arthropoda</taxon>
        <taxon>Hexapoda</taxon>
        <taxon>Insecta</taxon>
        <taxon>Pterygota</taxon>
        <taxon>Neoptera</taxon>
        <taxon>Endopterygota</taxon>
        <taxon>Lepidoptera</taxon>
        <taxon>Glossata</taxon>
        <taxon>Ditrysia</taxon>
        <taxon>Papilionoidea</taxon>
        <taxon>Nymphalidae</taxon>
        <taxon>Satyrinae</taxon>
        <taxon>Satyrini</taxon>
        <taxon>Parargina</taxon>
        <taxon>Pararge</taxon>
    </lineage>
</organism>
<dbReference type="EMBL" id="CAKXAJ010026368">
    <property type="protein sequence ID" value="CAH2267565.1"/>
    <property type="molecule type" value="Genomic_DNA"/>
</dbReference>
<sequence>MTLTGTLNRLAEPFLSVGYRSNHAKPRPKPTPGQTTLGQTREKSEIIYSQIVHAGDPTRDLPIKTTTHTTAQGRSSKKGVVRAVFISSGIPEVFLRINNPIDAIVAFVQNLLARNRVIVMSIEILDHRSKMDDICPRA</sequence>
<evidence type="ECO:0000313" key="3">
    <source>
        <dbReference type="Proteomes" id="UP000838756"/>
    </source>
</evidence>
<keyword evidence="3" id="KW-1185">Reference proteome</keyword>
<evidence type="ECO:0000313" key="2">
    <source>
        <dbReference type="EMBL" id="CAH2267565.1"/>
    </source>
</evidence>